<evidence type="ECO:0000256" key="2">
    <source>
        <dbReference type="ARBA" id="ARBA00022741"/>
    </source>
</evidence>
<dbReference type="GO" id="GO:0005524">
    <property type="term" value="F:ATP binding"/>
    <property type="evidence" value="ECO:0007669"/>
    <property type="project" value="UniProtKB-KW"/>
</dbReference>
<dbReference type="InterPro" id="IPR027417">
    <property type="entry name" value="P-loop_NTPase"/>
</dbReference>
<dbReference type="Pfam" id="PF00005">
    <property type="entry name" value="ABC_tran"/>
    <property type="match status" value="1"/>
</dbReference>
<accession>A0A1G6ZLH9</accession>
<dbReference type="STRING" id="58114.SAMN05216270_11170"/>
<dbReference type="InterPro" id="IPR003439">
    <property type="entry name" value="ABC_transporter-like_ATP-bd"/>
</dbReference>
<evidence type="ECO:0000256" key="3">
    <source>
        <dbReference type="ARBA" id="ARBA00022840"/>
    </source>
</evidence>
<dbReference type="AlphaFoldDB" id="A0A1G6ZLH9"/>
<dbReference type="PANTHER" id="PTHR42794:SF2">
    <property type="entry name" value="ABC TRANSPORTER ATP-BINDING PROTEIN"/>
    <property type="match status" value="1"/>
</dbReference>
<evidence type="ECO:0000256" key="1">
    <source>
        <dbReference type="ARBA" id="ARBA00022448"/>
    </source>
</evidence>
<keyword evidence="2" id="KW-0547">Nucleotide-binding</keyword>
<keyword evidence="1" id="KW-0813">Transport</keyword>
<organism evidence="5 6">
    <name type="scientific">Glycomyces harbinensis</name>
    <dbReference type="NCBI Taxonomy" id="58114"/>
    <lineage>
        <taxon>Bacteria</taxon>
        <taxon>Bacillati</taxon>
        <taxon>Actinomycetota</taxon>
        <taxon>Actinomycetes</taxon>
        <taxon>Glycomycetales</taxon>
        <taxon>Glycomycetaceae</taxon>
        <taxon>Glycomyces</taxon>
    </lineage>
</organism>
<dbReference type="FunFam" id="3.40.50.300:FF:000134">
    <property type="entry name" value="Iron-enterobactin ABC transporter ATP-binding protein"/>
    <property type="match status" value="1"/>
</dbReference>
<protein>
    <submittedName>
        <fullName evidence="5">Iron complex transport system ATP-binding protein</fullName>
    </submittedName>
</protein>
<dbReference type="SUPFAM" id="SSF52540">
    <property type="entry name" value="P-loop containing nucleoside triphosphate hydrolases"/>
    <property type="match status" value="1"/>
</dbReference>
<keyword evidence="6" id="KW-1185">Reference proteome</keyword>
<sequence length="265" mass="28204">MRISIDDLSIELGGRRIVDRVSLEVEPGRRLALLGPNGSGKSTLLRSLYRLHRPASGSVRIGGDDLWRLGARAAAQRIAVVAQESTAEHDLTAFQVVMLGRVPHQRGFGADSPADLAAAEAALERVGALDLADRPFTILSGGEKQRILLARAITQDCPVLVLDEPTNHLDVTFQLELMQIVADLGLTTIAALHDLNLAAEYCDAVAVLKEGRLIAAGDPGTVLTGDLIAEAFAVRADRIAHPATGRPHFALSPLKAPSTERNTTA</sequence>
<dbReference type="CDD" id="cd03214">
    <property type="entry name" value="ABC_Iron-Siderophores_B12_Hemin"/>
    <property type="match status" value="1"/>
</dbReference>
<keyword evidence="3 5" id="KW-0067">ATP-binding</keyword>
<feature type="domain" description="ABC transporter" evidence="4">
    <location>
        <begin position="3"/>
        <end position="235"/>
    </location>
</feature>
<dbReference type="Proteomes" id="UP000198949">
    <property type="component" value="Unassembled WGS sequence"/>
</dbReference>
<dbReference type="PROSITE" id="PS00211">
    <property type="entry name" value="ABC_TRANSPORTER_1"/>
    <property type="match status" value="1"/>
</dbReference>
<evidence type="ECO:0000313" key="5">
    <source>
        <dbReference type="EMBL" id="SDE03312.1"/>
    </source>
</evidence>
<dbReference type="PANTHER" id="PTHR42794">
    <property type="entry name" value="HEMIN IMPORT ATP-BINDING PROTEIN HMUV"/>
    <property type="match status" value="1"/>
</dbReference>
<dbReference type="InterPro" id="IPR003593">
    <property type="entry name" value="AAA+_ATPase"/>
</dbReference>
<reference evidence="6" key="1">
    <citation type="submission" date="2016-10" db="EMBL/GenBank/DDBJ databases">
        <authorList>
            <person name="Varghese N."/>
            <person name="Submissions S."/>
        </authorList>
    </citation>
    <scope>NUCLEOTIDE SEQUENCE [LARGE SCALE GENOMIC DNA]</scope>
    <source>
        <strain evidence="6">CGMCC 4.3516</strain>
    </source>
</reference>
<dbReference type="SMART" id="SM00382">
    <property type="entry name" value="AAA"/>
    <property type="match status" value="1"/>
</dbReference>
<dbReference type="RefSeq" id="WP_091038224.1">
    <property type="nucleotide sequence ID" value="NZ_FNAD01000011.1"/>
</dbReference>
<dbReference type="EMBL" id="FNAD01000011">
    <property type="protein sequence ID" value="SDE03312.1"/>
    <property type="molecule type" value="Genomic_DNA"/>
</dbReference>
<dbReference type="Gene3D" id="3.40.50.300">
    <property type="entry name" value="P-loop containing nucleotide triphosphate hydrolases"/>
    <property type="match status" value="1"/>
</dbReference>
<evidence type="ECO:0000259" key="4">
    <source>
        <dbReference type="PROSITE" id="PS50893"/>
    </source>
</evidence>
<proteinExistence type="predicted"/>
<dbReference type="InterPro" id="IPR017871">
    <property type="entry name" value="ABC_transporter-like_CS"/>
</dbReference>
<dbReference type="GO" id="GO:0016887">
    <property type="term" value="F:ATP hydrolysis activity"/>
    <property type="evidence" value="ECO:0007669"/>
    <property type="project" value="InterPro"/>
</dbReference>
<gene>
    <name evidence="5" type="ORF">SAMN05216270_11170</name>
</gene>
<evidence type="ECO:0000313" key="6">
    <source>
        <dbReference type="Proteomes" id="UP000198949"/>
    </source>
</evidence>
<dbReference type="PROSITE" id="PS50893">
    <property type="entry name" value="ABC_TRANSPORTER_2"/>
    <property type="match status" value="1"/>
</dbReference>
<dbReference type="OrthoDB" id="3475572at2"/>
<name>A0A1G6ZLH9_9ACTN</name>